<dbReference type="SUPFAM" id="SSF82199">
    <property type="entry name" value="SET domain"/>
    <property type="match status" value="1"/>
</dbReference>
<dbReference type="SUPFAM" id="SSF48452">
    <property type="entry name" value="TPR-like"/>
    <property type="match status" value="1"/>
</dbReference>
<feature type="repeat" description="TPR" evidence="1">
    <location>
        <begin position="403"/>
        <end position="436"/>
    </location>
</feature>
<dbReference type="Gene3D" id="1.25.40.10">
    <property type="entry name" value="Tetratricopeptide repeat domain"/>
    <property type="match status" value="1"/>
</dbReference>
<protein>
    <recommendedName>
        <fullName evidence="2">SET domain-containing protein</fullName>
    </recommendedName>
</protein>
<dbReference type="AlphaFoldDB" id="A0A176W925"/>
<dbReference type="InterPro" id="IPR001214">
    <property type="entry name" value="SET_dom"/>
</dbReference>
<keyword evidence="1" id="KW-0802">TPR repeat</keyword>
<dbReference type="SMART" id="SM00028">
    <property type="entry name" value="TPR"/>
    <property type="match status" value="3"/>
</dbReference>
<dbReference type="Pfam" id="PF00856">
    <property type="entry name" value="SET"/>
    <property type="match status" value="1"/>
</dbReference>
<feature type="domain" description="SET" evidence="2">
    <location>
        <begin position="495"/>
        <end position="708"/>
    </location>
</feature>
<dbReference type="Gene3D" id="2.170.270.10">
    <property type="entry name" value="SET domain"/>
    <property type="match status" value="1"/>
</dbReference>
<evidence type="ECO:0000313" key="3">
    <source>
        <dbReference type="EMBL" id="OAE28902.1"/>
    </source>
</evidence>
<sequence>MKEEASDRTSISDHKTCLIPDSSFLLFTRAEKCCELHRTAEVEGERLALGLLNGISSHRSNDARLSWTRFWYWAQQQWRIHCGTRKITCSPASSSTGKTNLDRVYRGMRELEYSPTEIRKFSESFSKVGLVAVHLSSYDRWEKLRMRISPDLALNRSELEEAELRASNATTTEEISLVDLTVGTCYPGRAVCGTLCVEPFSSVKIFTTSKASATVINSLLEDKFGRVVRVMINIGTPDTFTNSAQIARAASLYQRGSLIDVHSPVLKRCGWDKGLVMYVDNPEKVHLVTDRRLPAALTSKTADHKLNEAIALFNAMDWFKAAQVYTQCIGRCGQQREIWRSPGEIHSGQAVQAPAEDVLWLAYSGRCATWLQLKNYTKALADANKALELECKLKNHSVEDCISKIHFMKGTALFGLERFQEAAQVFQIALLFNPRDKSVQRALERSKLCHELESVLPSVANIQLSSEDFQSARQQCHNGDLDLSEYFLSGESVSPPISSCYVGPVEIQTREGAGRGLFLTESVVAGQLLIVSQALAFVTNKPKSISSYKSVLTIIGQDLESSARREMTLDIQEDLVTQLACNMLSTTRVLPQVYSLSDGRSDQSKIIPNMNIFFPDPPFCDETADGSNDELSDLDNVNIRILREIVAENAICDSDREGNGRSWGVWSLPSFINHSCHPNSHKIRIGDYLLIFASRDMCVGTEITLPYFDVFQCAEGRLEECVTLGFVCRCRRCLFEQILPCCFSNLQRKVVELLEITILEDDDLSPSSLDKPPSLLRLARLAEALEQEMASNQFTEEARNWIRASIVDPYLACSRLSNDDLRELHPSSPGIRRADRMALLVDAFTAVNAGHELGRRFSAHLLHEVGHEFGWGSPEHVKQEVRVMKIFRAYYGITDPGILRQLIAKVRQDL</sequence>
<dbReference type="InterPro" id="IPR053209">
    <property type="entry name" value="Gramillin-biosynth_MTr"/>
</dbReference>
<name>A0A176W925_MARPO</name>
<dbReference type="EMBL" id="LVLJ01001637">
    <property type="protein sequence ID" value="OAE28902.1"/>
    <property type="molecule type" value="Genomic_DNA"/>
</dbReference>
<reference evidence="3" key="1">
    <citation type="submission" date="2016-03" db="EMBL/GenBank/DDBJ databases">
        <title>Mechanisms controlling the formation of the plant cell surface in tip-growing cells are functionally conserved among land plants.</title>
        <authorList>
            <person name="Honkanen S."/>
            <person name="Jones V.A."/>
            <person name="Morieri G."/>
            <person name="Champion C."/>
            <person name="Hetherington A.J."/>
            <person name="Kelly S."/>
            <person name="Saint-Marcoux D."/>
            <person name="Proust H."/>
            <person name="Prescott H."/>
            <person name="Dolan L."/>
        </authorList>
    </citation>
    <scope>NUCLEOTIDE SEQUENCE [LARGE SCALE GENOMIC DNA]</scope>
    <source>
        <tissue evidence="3">Whole gametophyte</tissue>
    </source>
</reference>
<dbReference type="CDD" id="cd20071">
    <property type="entry name" value="SET_SMYD"/>
    <property type="match status" value="1"/>
</dbReference>
<proteinExistence type="predicted"/>
<evidence type="ECO:0000313" key="4">
    <source>
        <dbReference type="Proteomes" id="UP000077202"/>
    </source>
</evidence>
<dbReference type="InterPro" id="IPR019734">
    <property type="entry name" value="TPR_rpt"/>
</dbReference>
<evidence type="ECO:0000256" key="1">
    <source>
        <dbReference type="PROSITE-ProRule" id="PRU00339"/>
    </source>
</evidence>
<dbReference type="PANTHER" id="PTHR47643">
    <property type="entry name" value="TPR DOMAIN PROTEIN (AFU_ORTHOLOGUE AFUA_5G12710)"/>
    <property type="match status" value="1"/>
</dbReference>
<accession>A0A176W925</accession>
<evidence type="ECO:0000259" key="2">
    <source>
        <dbReference type="PROSITE" id="PS50280"/>
    </source>
</evidence>
<dbReference type="InterPro" id="IPR046341">
    <property type="entry name" value="SET_dom_sf"/>
</dbReference>
<dbReference type="PANTHER" id="PTHR47643:SF2">
    <property type="entry name" value="TPR DOMAIN PROTEIN (AFU_ORTHOLOGUE AFUA_5G12710)"/>
    <property type="match status" value="1"/>
</dbReference>
<dbReference type="Proteomes" id="UP000077202">
    <property type="component" value="Unassembled WGS sequence"/>
</dbReference>
<gene>
    <name evidence="3" type="ORF">AXG93_2255s1350</name>
</gene>
<dbReference type="InterPro" id="IPR011990">
    <property type="entry name" value="TPR-like_helical_dom_sf"/>
</dbReference>
<keyword evidence="4" id="KW-1185">Reference proteome</keyword>
<comment type="caution">
    <text evidence="3">The sequence shown here is derived from an EMBL/GenBank/DDBJ whole genome shotgun (WGS) entry which is preliminary data.</text>
</comment>
<dbReference type="PROSITE" id="PS50280">
    <property type="entry name" value="SET"/>
    <property type="match status" value="1"/>
</dbReference>
<organism evidence="3 4">
    <name type="scientific">Marchantia polymorpha subsp. ruderalis</name>
    <dbReference type="NCBI Taxonomy" id="1480154"/>
    <lineage>
        <taxon>Eukaryota</taxon>
        <taxon>Viridiplantae</taxon>
        <taxon>Streptophyta</taxon>
        <taxon>Embryophyta</taxon>
        <taxon>Marchantiophyta</taxon>
        <taxon>Marchantiopsida</taxon>
        <taxon>Marchantiidae</taxon>
        <taxon>Marchantiales</taxon>
        <taxon>Marchantiaceae</taxon>
        <taxon>Marchantia</taxon>
    </lineage>
</organism>
<dbReference type="PROSITE" id="PS50005">
    <property type="entry name" value="TPR"/>
    <property type="match status" value="1"/>
</dbReference>